<dbReference type="InterPro" id="IPR036890">
    <property type="entry name" value="HATPase_C_sf"/>
</dbReference>
<comment type="caution">
    <text evidence="16">The sequence shown here is derived from an EMBL/GenBank/DDBJ whole genome shotgun (WGS) entry which is preliminary data.</text>
</comment>
<dbReference type="InterPro" id="IPR003594">
    <property type="entry name" value="HATPase_dom"/>
</dbReference>
<dbReference type="SMART" id="SM00388">
    <property type="entry name" value="HisKA"/>
    <property type="match status" value="1"/>
</dbReference>
<dbReference type="PROSITE" id="PS50113">
    <property type="entry name" value="PAC"/>
    <property type="match status" value="1"/>
</dbReference>
<feature type="transmembrane region" description="Helical" evidence="11">
    <location>
        <begin position="21"/>
        <end position="41"/>
    </location>
</feature>
<keyword evidence="7" id="KW-0418">Kinase</keyword>
<evidence type="ECO:0000256" key="11">
    <source>
        <dbReference type="SAM" id="Phobius"/>
    </source>
</evidence>
<reference evidence="16 17" key="1">
    <citation type="submission" date="2019-02" db="EMBL/GenBank/DDBJ databases">
        <title>Sequencing the genomes of 1000 actinobacteria strains.</title>
        <authorList>
            <person name="Klenk H.-P."/>
        </authorList>
    </citation>
    <scope>NUCLEOTIDE SEQUENCE [LARGE SCALE GENOMIC DNA]</scope>
    <source>
        <strain evidence="16 17">DSM 45162</strain>
    </source>
</reference>
<dbReference type="Gene3D" id="3.30.565.10">
    <property type="entry name" value="Histidine kinase-like ATPase, C-terminal domain"/>
    <property type="match status" value="1"/>
</dbReference>
<evidence type="ECO:0000256" key="8">
    <source>
        <dbReference type="ARBA" id="ARBA00022840"/>
    </source>
</evidence>
<evidence type="ECO:0000259" key="13">
    <source>
        <dbReference type="PROSITE" id="PS50110"/>
    </source>
</evidence>
<feature type="domain" description="PAS" evidence="14">
    <location>
        <begin position="126"/>
        <end position="196"/>
    </location>
</feature>
<keyword evidence="11" id="KW-1133">Transmembrane helix</keyword>
<dbReference type="InterPro" id="IPR036097">
    <property type="entry name" value="HisK_dim/P_sf"/>
</dbReference>
<evidence type="ECO:0000313" key="17">
    <source>
        <dbReference type="Proteomes" id="UP000292564"/>
    </source>
</evidence>
<evidence type="ECO:0000256" key="1">
    <source>
        <dbReference type="ARBA" id="ARBA00000085"/>
    </source>
</evidence>
<dbReference type="EMBL" id="SHKY01000001">
    <property type="protein sequence ID" value="RZU54600.1"/>
    <property type="molecule type" value="Genomic_DNA"/>
</dbReference>
<dbReference type="Gene3D" id="3.40.50.2300">
    <property type="match status" value="1"/>
</dbReference>
<evidence type="ECO:0000256" key="6">
    <source>
        <dbReference type="ARBA" id="ARBA00022741"/>
    </source>
</evidence>
<comment type="catalytic activity">
    <reaction evidence="1">
        <text>ATP + protein L-histidine = ADP + protein N-phospho-L-histidine.</text>
        <dbReference type="EC" id="2.7.13.3"/>
    </reaction>
</comment>
<dbReference type="SUPFAM" id="SSF47384">
    <property type="entry name" value="Homodimeric domain of signal transducing histidine kinase"/>
    <property type="match status" value="1"/>
</dbReference>
<dbReference type="SUPFAM" id="SSF55874">
    <property type="entry name" value="ATPase domain of HSP90 chaperone/DNA topoisomerase II/histidine kinase"/>
    <property type="match status" value="1"/>
</dbReference>
<comment type="subcellular location">
    <subcellularLocation>
        <location evidence="2">Cell membrane</location>
    </subcellularLocation>
</comment>
<dbReference type="Gene3D" id="3.30.450.20">
    <property type="entry name" value="PAS domain"/>
    <property type="match status" value="1"/>
</dbReference>
<dbReference type="InterPro" id="IPR005467">
    <property type="entry name" value="His_kinase_dom"/>
</dbReference>
<keyword evidence="8" id="KW-0067">ATP-binding</keyword>
<protein>
    <recommendedName>
        <fullName evidence="3">histidine kinase</fullName>
        <ecNumber evidence="3">2.7.13.3</ecNumber>
    </recommendedName>
</protein>
<keyword evidence="5" id="KW-0808">Transferase</keyword>
<dbReference type="SMART" id="SM00448">
    <property type="entry name" value="REC"/>
    <property type="match status" value="1"/>
</dbReference>
<dbReference type="OrthoDB" id="9764154at2"/>
<evidence type="ECO:0000256" key="5">
    <source>
        <dbReference type="ARBA" id="ARBA00022679"/>
    </source>
</evidence>
<dbReference type="Proteomes" id="UP000292564">
    <property type="component" value="Unassembled WGS sequence"/>
</dbReference>
<dbReference type="InterPro" id="IPR001610">
    <property type="entry name" value="PAC"/>
</dbReference>
<evidence type="ECO:0000256" key="7">
    <source>
        <dbReference type="ARBA" id="ARBA00022777"/>
    </source>
</evidence>
<dbReference type="CDD" id="cd00082">
    <property type="entry name" value="HisKA"/>
    <property type="match status" value="1"/>
</dbReference>
<accession>A0A4Q7ZTN2</accession>
<dbReference type="InterPro" id="IPR000700">
    <property type="entry name" value="PAS-assoc_C"/>
</dbReference>
<feature type="transmembrane region" description="Helical" evidence="11">
    <location>
        <begin position="61"/>
        <end position="81"/>
    </location>
</feature>
<dbReference type="AlphaFoldDB" id="A0A4Q7ZTN2"/>
<dbReference type="Gene3D" id="1.10.287.130">
    <property type="match status" value="1"/>
</dbReference>
<dbReference type="PROSITE" id="PS50112">
    <property type="entry name" value="PAS"/>
    <property type="match status" value="1"/>
</dbReference>
<dbReference type="NCBIfam" id="TIGR00229">
    <property type="entry name" value="sensory_box"/>
    <property type="match status" value="1"/>
</dbReference>
<gene>
    <name evidence="16" type="ORF">EV385_6551</name>
</gene>
<evidence type="ECO:0000256" key="9">
    <source>
        <dbReference type="ARBA" id="ARBA00023012"/>
    </source>
</evidence>
<dbReference type="SUPFAM" id="SSF52172">
    <property type="entry name" value="CheY-like"/>
    <property type="match status" value="1"/>
</dbReference>
<dbReference type="InterPro" id="IPR013767">
    <property type="entry name" value="PAS_fold"/>
</dbReference>
<keyword evidence="17" id="KW-1185">Reference proteome</keyword>
<evidence type="ECO:0000259" key="12">
    <source>
        <dbReference type="PROSITE" id="PS50109"/>
    </source>
</evidence>
<evidence type="ECO:0000256" key="10">
    <source>
        <dbReference type="PROSITE-ProRule" id="PRU00169"/>
    </source>
</evidence>
<dbReference type="PANTHER" id="PTHR43065:SF46">
    <property type="entry name" value="C4-DICARBOXYLATE TRANSPORT SENSOR PROTEIN DCTB"/>
    <property type="match status" value="1"/>
</dbReference>
<evidence type="ECO:0000256" key="3">
    <source>
        <dbReference type="ARBA" id="ARBA00012438"/>
    </source>
</evidence>
<keyword evidence="11" id="KW-0812">Transmembrane</keyword>
<evidence type="ECO:0000256" key="4">
    <source>
        <dbReference type="ARBA" id="ARBA00022553"/>
    </source>
</evidence>
<keyword evidence="9" id="KW-0902">Two-component regulatory system</keyword>
<keyword evidence="6" id="KW-0547">Nucleotide-binding</keyword>
<sequence length="629" mass="67336">MRYRQRRRDRATAGHDRWRNVVLAAAVVLVVAIGVADLATPPELMVFGVAAIGPPVAAVSARPWAVAMIGLLALLVAWGTSTWQGLAGTTDQVLRLWVIAGLAGLSVGFAYHQRTLERRTHRAAEDESRLAEIVLSSEDAIITSDLNGIVTSWNPGAERMYGYRAEEMIGQSVLRLLTPDRAPHFPQSLARIARGERIAHFESRRVCQDGTVLDISASVSPIRDRHGTVVGAAATERDITDRKRVLERSARAERMESLGQLAGGVAHDFNNLLAIIINYVDFALESAEADTREDLTRARAGAERARDLTRQLLLFAREEPATTEHIDLNAVIDETRALLDRTIGAHIQLVTRPAAEPLVIRADRGRVEQILLNLVINARDAMPDGGVVKIEAATTELAEDPTRRPPLPPGQYAHLTVSDTGTGVPPDVAAHIFEPFFTTKSRHRGTGLGLATVYGIVTEAGGSISLGSDSTVGTTFHILLPLTTAPAVAESPAAERGPRGEGRHVLLAEDDGEVSQIAARILRAHGYDVTTVQSGQAALDHLAEQPFDLLLTDIVMPGMSGAQLVDAVRRDHPAVGVLLVSGYSAASAEVLRLLAAGVPIVYKPFTAGELLQAVHQATLAPHSTPAGPG</sequence>
<dbReference type="SUPFAM" id="SSF55785">
    <property type="entry name" value="PYP-like sensor domain (PAS domain)"/>
    <property type="match status" value="1"/>
</dbReference>
<evidence type="ECO:0000256" key="2">
    <source>
        <dbReference type="ARBA" id="ARBA00004236"/>
    </source>
</evidence>
<dbReference type="Pfam" id="PF00512">
    <property type="entry name" value="HisKA"/>
    <property type="match status" value="1"/>
</dbReference>
<feature type="transmembrane region" description="Helical" evidence="11">
    <location>
        <begin position="93"/>
        <end position="112"/>
    </location>
</feature>
<dbReference type="PRINTS" id="PR00344">
    <property type="entry name" value="BCTRLSENSOR"/>
</dbReference>
<dbReference type="Pfam" id="PF02518">
    <property type="entry name" value="HATPase_c"/>
    <property type="match status" value="1"/>
</dbReference>
<dbReference type="InterPro" id="IPR003661">
    <property type="entry name" value="HisK_dim/P_dom"/>
</dbReference>
<dbReference type="GO" id="GO:0005524">
    <property type="term" value="F:ATP binding"/>
    <property type="evidence" value="ECO:0007669"/>
    <property type="project" value="UniProtKB-KW"/>
</dbReference>
<dbReference type="InterPro" id="IPR001789">
    <property type="entry name" value="Sig_transdc_resp-reg_receiver"/>
</dbReference>
<dbReference type="InterPro" id="IPR004358">
    <property type="entry name" value="Sig_transdc_His_kin-like_C"/>
</dbReference>
<feature type="domain" description="Histidine kinase" evidence="12">
    <location>
        <begin position="264"/>
        <end position="484"/>
    </location>
</feature>
<proteinExistence type="predicted"/>
<dbReference type="GO" id="GO:0006355">
    <property type="term" value="P:regulation of DNA-templated transcription"/>
    <property type="evidence" value="ECO:0007669"/>
    <property type="project" value="InterPro"/>
</dbReference>
<dbReference type="InterPro" id="IPR000014">
    <property type="entry name" value="PAS"/>
</dbReference>
<dbReference type="InterPro" id="IPR035965">
    <property type="entry name" value="PAS-like_dom_sf"/>
</dbReference>
<dbReference type="SMART" id="SM00086">
    <property type="entry name" value="PAC"/>
    <property type="match status" value="1"/>
</dbReference>
<feature type="modified residue" description="4-aspartylphosphate" evidence="10">
    <location>
        <position position="553"/>
    </location>
</feature>
<dbReference type="Pfam" id="PF00989">
    <property type="entry name" value="PAS"/>
    <property type="match status" value="1"/>
</dbReference>
<dbReference type="SMART" id="SM00091">
    <property type="entry name" value="PAS"/>
    <property type="match status" value="1"/>
</dbReference>
<dbReference type="GO" id="GO:0005886">
    <property type="term" value="C:plasma membrane"/>
    <property type="evidence" value="ECO:0007669"/>
    <property type="project" value="UniProtKB-SubCell"/>
</dbReference>
<dbReference type="EC" id="2.7.13.3" evidence="3"/>
<feature type="domain" description="Response regulatory" evidence="13">
    <location>
        <begin position="504"/>
        <end position="618"/>
    </location>
</feature>
<organism evidence="16 17">
    <name type="scientific">Krasilnikovia cinnamomea</name>
    <dbReference type="NCBI Taxonomy" id="349313"/>
    <lineage>
        <taxon>Bacteria</taxon>
        <taxon>Bacillati</taxon>
        <taxon>Actinomycetota</taxon>
        <taxon>Actinomycetes</taxon>
        <taxon>Micromonosporales</taxon>
        <taxon>Micromonosporaceae</taxon>
        <taxon>Krasilnikovia</taxon>
    </lineage>
</organism>
<name>A0A4Q7ZTN2_9ACTN</name>
<dbReference type="PROSITE" id="PS50109">
    <property type="entry name" value="HIS_KIN"/>
    <property type="match status" value="1"/>
</dbReference>
<evidence type="ECO:0000259" key="15">
    <source>
        <dbReference type="PROSITE" id="PS50113"/>
    </source>
</evidence>
<feature type="domain" description="PAC" evidence="15">
    <location>
        <begin position="199"/>
        <end position="251"/>
    </location>
</feature>
<dbReference type="PANTHER" id="PTHR43065">
    <property type="entry name" value="SENSOR HISTIDINE KINASE"/>
    <property type="match status" value="1"/>
</dbReference>
<dbReference type="SMART" id="SM00387">
    <property type="entry name" value="HATPase_c"/>
    <property type="match status" value="1"/>
</dbReference>
<evidence type="ECO:0000313" key="16">
    <source>
        <dbReference type="EMBL" id="RZU54600.1"/>
    </source>
</evidence>
<keyword evidence="11" id="KW-0472">Membrane</keyword>
<dbReference type="GO" id="GO:0000155">
    <property type="term" value="F:phosphorelay sensor kinase activity"/>
    <property type="evidence" value="ECO:0007669"/>
    <property type="project" value="InterPro"/>
</dbReference>
<dbReference type="CDD" id="cd00130">
    <property type="entry name" value="PAS"/>
    <property type="match status" value="1"/>
</dbReference>
<keyword evidence="4 10" id="KW-0597">Phosphoprotein</keyword>
<dbReference type="PROSITE" id="PS50110">
    <property type="entry name" value="RESPONSE_REGULATORY"/>
    <property type="match status" value="1"/>
</dbReference>
<evidence type="ECO:0000259" key="14">
    <source>
        <dbReference type="PROSITE" id="PS50112"/>
    </source>
</evidence>
<dbReference type="RefSeq" id="WP_130512927.1">
    <property type="nucleotide sequence ID" value="NZ_SHKY01000001.1"/>
</dbReference>
<dbReference type="Pfam" id="PF00072">
    <property type="entry name" value="Response_reg"/>
    <property type="match status" value="1"/>
</dbReference>
<dbReference type="InterPro" id="IPR011006">
    <property type="entry name" value="CheY-like_superfamily"/>
</dbReference>